<comment type="domain">
    <text evidence="12">The beta-hairpin motif is involved in DNA binding.</text>
</comment>
<sequence>MSDTSGTGPLSPDRPAADRAFRVDAPFDPAGDQPDAIEQLAAGFESGMDNQTLLGVTGSGKTNTVSWTVEELQQPTLVIAHNKTLAAQLYEEFRSLFPDNAVEYFVSYYDYYQPEAYVEQTDTYIDKDMSINEEIDRLRHSATRSLLTRDDVIVVASVSAIYGLGDPANYTEMALRVELGDRLDRDDLLSRLVDLNYERNDVDFQQGTFRVRGDTVEVYPMYGRYAVRVEFWGDEVDRLTKLDPLTGEVVSEEPAALVHPAEHYSIPDEKLETAVGEIEGLMQDRVAYFERQGDLVAAQRIEERTTFDIEMLRETGYCSGIENYSVHMSDRESGEAPYTLLDYFPDNFLTVVDESHQTLPQIRGQFAGDKSRKDSLVDNGFRLPTAYDNRPLTFEEFQEKTDRTLYVSATPGDYEREHSGQVVEQIVRPTHLVDPEIEVADATGQVDDLLDRIDARIEREERVLVTTLTKRMAEDLTEFLEESGVDVAYMHDETDTLERHELIRDLRLGNIDVLVGINLLREGLDIPEVSLVAILDADQEGFLRSETTLVQTMGRAARNVAGEVVLYADDTTDSIESAISETQRRRRIQREYNEAHGFEPKTIEKAVGETTLPGSGDRSERSTTDEPTDDEEAREQIAYLEERMEEAADNLEFELAADIRDRIRELRGEFGIREDDDGARGDDGVDPGEDPLGGVPVGGGPDDLPADDAGRED</sequence>
<dbReference type="OrthoDB" id="8371at2157"/>
<name>A0A830EI60_9EURY</name>
<feature type="compositionally biased region" description="Basic and acidic residues" evidence="14">
    <location>
        <begin position="668"/>
        <end position="683"/>
    </location>
</feature>
<dbReference type="GO" id="GO:0005737">
    <property type="term" value="C:cytoplasm"/>
    <property type="evidence" value="ECO:0007669"/>
    <property type="project" value="UniProtKB-SubCell"/>
</dbReference>
<feature type="region of interest" description="Disordered" evidence="14">
    <location>
        <begin position="1"/>
        <end position="29"/>
    </location>
</feature>
<evidence type="ECO:0000256" key="7">
    <source>
        <dbReference type="ARBA" id="ARBA00022840"/>
    </source>
</evidence>
<evidence type="ECO:0000256" key="4">
    <source>
        <dbReference type="ARBA" id="ARBA00022741"/>
    </source>
</evidence>
<dbReference type="HAMAP" id="MF_00204">
    <property type="entry name" value="UvrB"/>
    <property type="match status" value="1"/>
</dbReference>
<comment type="function">
    <text evidence="12">The UvrABC repair system catalyzes the recognition and processing of DNA lesions. A damage recognition complex composed of 2 UvrA and 2 UvrB subunits scans DNA for abnormalities. Upon binding of the UvrA(2)B(2) complex to a putative damaged site, the DNA wraps around one UvrB monomer. DNA wrap is dependent on ATP binding by UvrB and probably causes local melting of the DNA helix, facilitating insertion of UvrB beta-hairpin between the DNA strands. Then UvrB probes one DNA strand for the presence of a lesion. If a lesion is found the UvrA subunits dissociate and the UvrB-DNA preincision complex is formed. This complex is subsequently bound by UvrC and the second UvrB is released. If no lesion is found, the DNA wraps around the other UvrB subunit that will check the other stand for damage.</text>
</comment>
<dbReference type="InterPro" id="IPR004807">
    <property type="entry name" value="UvrB"/>
</dbReference>
<dbReference type="CDD" id="cd17916">
    <property type="entry name" value="DEXHc_UvrB"/>
    <property type="match status" value="1"/>
</dbReference>
<dbReference type="PROSITE" id="PS51192">
    <property type="entry name" value="HELICASE_ATP_BIND_1"/>
    <property type="match status" value="1"/>
</dbReference>
<evidence type="ECO:0000256" key="12">
    <source>
        <dbReference type="HAMAP-Rule" id="MF_00204"/>
    </source>
</evidence>
<dbReference type="PROSITE" id="PS50151">
    <property type="entry name" value="UVR"/>
    <property type="match status" value="1"/>
</dbReference>
<feature type="domain" description="UVR" evidence="15">
    <location>
        <begin position="634"/>
        <end position="669"/>
    </location>
</feature>
<dbReference type="GO" id="GO:0009432">
    <property type="term" value="P:SOS response"/>
    <property type="evidence" value="ECO:0007669"/>
    <property type="project" value="UniProtKB-UniRule"/>
</dbReference>
<dbReference type="RefSeq" id="WP_188786924.1">
    <property type="nucleotide sequence ID" value="NZ_BMOC01000009.1"/>
</dbReference>
<dbReference type="SUPFAM" id="SSF52540">
    <property type="entry name" value="P-loop containing nucleoside triphosphate hydrolases"/>
    <property type="match status" value="2"/>
</dbReference>
<dbReference type="Proteomes" id="UP000653099">
    <property type="component" value="Unassembled WGS sequence"/>
</dbReference>
<evidence type="ECO:0000256" key="3">
    <source>
        <dbReference type="ARBA" id="ARBA00022490"/>
    </source>
</evidence>
<comment type="subunit">
    <text evidence="10 12 13">Forms a heterotetramer with UvrA during the search for lesions. Interacts with UvrC in an incision complex.</text>
</comment>
<dbReference type="SUPFAM" id="SSF46600">
    <property type="entry name" value="C-terminal UvrC-binding domain of UvrB"/>
    <property type="match status" value="1"/>
</dbReference>
<feature type="region of interest" description="Disordered" evidence="14">
    <location>
        <begin position="668"/>
        <end position="713"/>
    </location>
</feature>
<reference evidence="18" key="2">
    <citation type="submission" date="2020-09" db="EMBL/GenBank/DDBJ databases">
        <authorList>
            <person name="Sun Q."/>
            <person name="Ohkuma M."/>
        </authorList>
    </citation>
    <scope>NUCLEOTIDE SEQUENCE</scope>
    <source>
        <strain evidence="18">JCM 14359</strain>
    </source>
</reference>
<keyword evidence="4 12" id="KW-0547">Nucleotide-binding</keyword>
<dbReference type="EMBL" id="BMOC01000009">
    <property type="protein sequence ID" value="GGJ07321.1"/>
    <property type="molecule type" value="Genomic_DNA"/>
</dbReference>
<dbReference type="Gene3D" id="4.10.860.10">
    <property type="entry name" value="UVR domain"/>
    <property type="match status" value="1"/>
</dbReference>
<dbReference type="GO" id="GO:0009380">
    <property type="term" value="C:excinuclease repair complex"/>
    <property type="evidence" value="ECO:0007669"/>
    <property type="project" value="InterPro"/>
</dbReference>
<evidence type="ECO:0000259" key="16">
    <source>
        <dbReference type="PROSITE" id="PS51192"/>
    </source>
</evidence>
<dbReference type="InterPro" id="IPR014001">
    <property type="entry name" value="Helicase_ATP-bd"/>
</dbReference>
<feature type="domain" description="Helicase ATP-binding" evidence="16">
    <location>
        <begin position="42"/>
        <end position="175"/>
    </location>
</feature>
<dbReference type="InterPro" id="IPR001650">
    <property type="entry name" value="Helicase_C-like"/>
</dbReference>
<protein>
    <recommendedName>
        <fullName evidence="11 12">UvrABC system protein B</fullName>
        <shortName evidence="12">Protein UvrB</shortName>
    </recommendedName>
    <alternativeName>
        <fullName evidence="12">Excinuclease ABC subunit B</fullName>
    </alternativeName>
</protein>
<accession>A0A830EI60</accession>
<feature type="compositionally biased region" description="Basic and acidic residues" evidence="14">
    <location>
        <begin position="594"/>
        <end position="607"/>
    </location>
</feature>
<dbReference type="SMART" id="SM00487">
    <property type="entry name" value="DEXDc"/>
    <property type="match status" value="1"/>
</dbReference>
<dbReference type="InterPro" id="IPR027417">
    <property type="entry name" value="P-loop_NTPase"/>
</dbReference>
<feature type="domain" description="Helicase C-terminal" evidence="17">
    <location>
        <begin position="445"/>
        <end position="608"/>
    </location>
</feature>
<evidence type="ECO:0000259" key="15">
    <source>
        <dbReference type="PROSITE" id="PS50151"/>
    </source>
</evidence>
<evidence type="ECO:0000256" key="5">
    <source>
        <dbReference type="ARBA" id="ARBA00022763"/>
    </source>
</evidence>
<feature type="short sequence motif" description="Beta-hairpin" evidence="12">
    <location>
        <begin position="108"/>
        <end position="131"/>
    </location>
</feature>
<dbReference type="GO" id="GO:0005524">
    <property type="term" value="F:ATP binding"/>
    <property type="evidence" value="ECO:0007669"/>
    <property type="project" value="UniProtKB-UniRule"/>
</dbReference>
<dbReference type="CDD" id="cd18790">
    <property type="entry name" value="SF2_C_UvrB"/>
    <property type="match status" value="1"/>
</dbReference>
<dbReference type="PROSITE" id="PS51194">
    <property type="entry name" value="HELICASE_CTER"/>
    <property type="match status" value="1"/>
</dbReference>
<dbReference type="Pfam" id="PF02151">
    <property type="entry name" value="UVR"/>
    <property type="match status" value="1"/>
</dbReference>
<evidence type="ECO:0000256" key="11">
    <source>
        <dbReference type="ARBA" id="ARBA00029504"/>
    </source>
</evidence>
<feature type="binding site" evidence="12">
    <location>
        <begin position="55"/>
        <end position="62"/>
    </location>
    <ligand>
        <name>ATP</name>
        <dbReference type="ChEBI" id="CHEBI:30616"/>
    </ligand>
</feature>
<evidence type="ECO:0000259" key="17">
    <source>
        <dbReference type="PROSITE" id="PS51194"/>
    </source>
</evidence>
<evidence type="ECO:0000256" key="13">
    <source>
        <dbReference type="RuleBase" id="RU003587"/>
    </source>
</evidence>
<dbReference type="Gene3D" id="3.40.50.300">
    <property type="entry name" value="P-loop containing nucleotide triphosphate hydrolases"/>
    <property type="match status" value="3"/>
</dbReference>
<reference evidence="18" key="1">
    <citation type="journal article" date="2014" name="Int. J. Syst. Evol. Microbiol.">
        <title>Complete genome sequence of Corynebacterium casei LMG S-19264T (=DSM 44701T), isolated from a smear-ripened cheese.</title>
        <authorList>
            <consortium name="US DOE Joint Genome Institute (JGI-PGF)"/>
            <person name="Walter F."/>
            <person name="Albersmeier A."/>
            <person name="Kalinowski J."/>
            <person name="Ruckert C."/>
        </authorList>
    </citation>
    <scope>NUCLEOTIDE SEQUENCE</scope>
    <source>
        <strain evidence="18">JCM 14359</strain>
    </source>
</reference>
<keyword evidence="9 12" id="KW-0234">DNA repair</keyword>
<evidence type="ECO:0000256" key="1">
    <source>
        <dbReference type="ARBA" id="ARBA00004496"/>
    </source>
</evidence>
<keyword evidence="6 12" id="KW-0228">DNA excision</keyword>
<dbReference type="GO" id="GO:0006289">
    <property type="term" value="P:nucleotide-excision repair"/>
    <property type="evidence" value="ECO:0007669"/>
    <property type="project" value="UniProtKB-UniRule"/>
</dbReference>
<dbReference type="Pfam" id="PF12344">
    <property type="entry name" value="UvrB"/>
    <property type="match status" value="1"/>
</dbReference>
<organism evidence="18 19">
    <name type="scientific">Halobellus salinus</name>
    <dbReference type="NCBI Taxonomy" id="931585"/>
    <lineage>
        <taxon>Archaea</taxon>
        <taxon>Methanobacteriati</taxon>
        <taxon>Methanobacteriota</taxon>
        <taxon>Stenosarchaea group</taxon>
        <taxon>Halobacteria</taxon>
        <taxon>Halobacteriales</taxon>
        <taxon>Haloferacaceae</taxon>
        <taxon>Halobellus</taxon>
    </lineage>
</organism>
<dbReference type="PANTHER" id="PTHR24029">
    <property type="entry name" value="UVRABC SYSTEM PROTEIN B"/>
    <property type="match status" value="1"/>
</dbReference>
<evidence type="ECO:0000256" key="9">
    <source>
        <dbReference type="ARBA" id="ARBA00023204"/>
    </source>
</evidence>
<evidence type="ECO:0000313" key="19">
    <source>
        <dbReference type="Proteomes" id="UP000653099"/>
    </source>
</evidence>
<dbReference type="GO" id="GO:0120545">
    <property type="term" value="F:nucleic acid conformation isomerase activity"/>
    <property type="evidence" value="ECO:0007669"/>
    <property type="project" value="UniProtKB-ARBA"/>
</dbReference>
<keyword evidence="12 13" id="KW-0742">SOS response</keyword>
<dbReference type="GO" id="GO:0003677">
    <property type="term" value="F:DNA binding"/>
    <property type="evidence" value="ECO:0007669"/>
    <property type="project" value="UniProtKB-UniRule"/>
</dbReference>
<dbReference type="Pfam" id="PF04851">
    <property type="entry name" value="ResIII"/>
    <property type="match status" value="1"/>
</dbReference>
<dbReference type="InterPro" id="IPR006935">
    <property type="entry name" value="Helicase/UvrB_N"/>
</dbReference>
<evidence type="ECO:0000256" key="14">
    <source>
        <dbReference type="SAM" id="MobiDB-lite"/>
    </source>
</evidence>
<comment type="subcellular location">
    <subcellularLocation>
        <location evidence="1 12 13">Cytoplasm</location>
    </subcellularLocation>
</comment>
<dbReference type="GO" id="GO:0009381">
    <property type="term" value="F:excinuclease ABC activity"/>
    <property type="evidence" value="ECO:0007669"/>
    <property type="project" value="UniProtKB-UniRule"/>
</dbReference>
<dbReference type="InterPro" id="IPR024759">
    <property type="entry name" value="UvrB_YAD/RRR_dom"/>
</dbReference>
<keyword evidence="7 12" id="KW-0067">ATP-binding</keyword>
<dbReference type="NCBIfam" id="NF003673">
    <property type="entry name" value="PRK05298.1"/>
    <property type="match status" value="1"/>
</dbReference>
<dbReference type="NCBIfam" id="TIGR00631">
    <property type="entry name" value="uvrb"/>
    <property type="match status" value="1"/>
</dbReference>
<gene>
    <name evidence="12" type="primary">uvrB</name>
    <name evidence="18" type="ORF">GCM10008995_16480</name>
</gene>
<comment type="similarity">
    <text evidence="2 12 13">Belongs to the UvrB family.</text>
</comment>
<evidence type="ECO:0000256" key="10">
    <source>
        <dbReference type="ARBA" id="ARBA00026033"/>
    </source>
</evidence>
<dbReference type="InterPro" id="IPR036876">
    <property type="entry name" value="UVR_dom_sf"/>
</dbReference>
<dbReference type="Pfam" id="PF17757">
    <property type="entry name" value="UvrB_inter"/>
    <property type="match status" value="1"/>
</dbReference>
<dbReference type="InterPro" id="IPR041471">
    <property type="entry name" value="UvrB_inter"/>
</dbReference>
<dbReference type="InterPro" id="IPR001943">
    <property type="entry name" value="UVR_dom"/>
</dbReference>
<feature type="region of interest" description="Disordered" evidence="14">
    <location>
        <begin position="594"/>
        <end position="632"/>
    </location>
</feature>
<dbReference type="Pfam" id="PF00271">
    <property type="entry name" value="Helicase_C"/>
    <property type="match status" value="1"/>
</dbReference>
<dbReference type="GO" id="GO:0016887">
    <property type="term" value="F:ATP hydrolysis activity"/>
    <property type="evidence" value="ECO:0007669"/>
    <property type="project" value="InterPro"/>
</dbReference>
<keyword evidence="8 12" id="KW-0267">Excision nuclease</keyword>
<evidence type="ECO:0000256" key="8">
    <source>
        <dbReference type="ARBA" id="ARBA00022881"/>
    </source>
</evidence>
<evidence type="ECO:0000313" key="18">
    <source>
        <dbReference type="EMBL" id="GGJ07321.1"/>
    </source>
</evidence>
<keyword evidence="3 12" id="KW-0963">Cytoplasm</keyword>
<dbReference type="AlphaFoldDB" id="A0A830EI60"/>
<keyword evidence="19" id="KW-1185">Reference proteome</keyword>
<dbReference type="SMART" id="SM00490">
    <property type="entry name" value="HELICc"/>
    <property type="match status" value="1"/>
</dbReference>
<evidence type="ECO:0000256" key="6">
    <source>
        <dbReference type="ARBA" id="ARBA00022769"/>
    </source>
</evidence>
<proteinExistence type="inferred from homology"/>
<dbReference type="PANTHER" id="PTHR24029:SF0">
    <property type="entry name" value="UVRABC SYSTEM PROTEIN B"/>
    <property type="match status" value="1"/>
</dbReference>
<evidence type="ECO:0000256" key="2">
    <source>
        <dbReference type="ARBA" id="ARBA00008533"/>
    </source>
</evidence>
<keyword evidence="5 12" id="KW-0227">DNA damage</keyword>
<comment type="caution">
    <text evidence="18">The sequence shown here is derived from an EMBL/GenBank/DDBJ whole genome shotgun (WGS) entry which is preliminary data.</text>
</comment>